<sequence>MGQEAAVAVAVPPPVAGVQKVFSWEHETAMARKQPAAPESLKKPPVARVLSVPPPPGRPAATRMSFSRAVRPEEDPFLAAYLACTKSGGGGCQRRTKMALETKGTQSRRSGWARLGLGLGLSCKRSTSNGVVEESMVRLVKLPELDPRDDA</sequence>
<dbReference type="Gramene" id="KQJ85651">
    <property type="protein sequence ID" value="KQJ85651"/>
    <property type="gene ID" value="BRADI_4g00830v3"/>
</dbReference>
<reference evidence="2 3" key="1">
    <citation type="journal article" date="2010" name="Nature">
        <title>Genome sequencing and analysis of the model grass Brachypodium distachyon.</title>
        <authorList>
            <consortium name="International Brachypodium Initiative"/>
        </authorList>
    </citation>
    <scope>NUCLEOTIDE SEQUENCE [LARGE SCALE GENOMIC DNA]</scope>
    <source>
        <strain evidence="2 3">Bd21</strain>
    </source>
</reference>
<proteinExistence type="predicted"/>
<dbReference type="ExpressionAtlas" id="A0A0Q3HC27">
    <property type="expression patterns" value="baseline"/>
</dbReference>
<dbReference type="EnsemblPlants" id="KQJ85651">
    <property type="protein sequence ID" value="KQJ85651"/>
    <property type="gene ID" value="BRADI_4g00830v3"/>
</dbReference>
<reference evidence="2" key="2">
    <citation type="submission" date="2017-06" db="EMBL/GenBank/DDBJ databases">
        <title>WGS assembly of Brachypodium distachyon.</title>
        <authorList>
            <consortium name="The International Brachypodium Initiative"/>
            <person name="Lucas S."/>
            <person name="Harmon-Smith M."/>
            <person name="Lail K."/>
            <person name="Tice H."/>
            <person name="Grimwood J."/>
            <person name="Bruce D."/>
            <person name="Barry K."/>
            <person name="Shu S."/>
            <person name="Lindquist E."/>
            <person name="Wang M."/>
            <person name="Pitluck S."/>
            <person name="Vogel J.P."/>
            <person name="Garvin D.F."/>
            <person name="Mockler T.C."/>
            <person name="Schmutz J."/>
            <person name="Rokhsar D."/>
            <person name="Bevan M.W."/>
        </authorList>
    </citation>
    <scope>NUCLEOTIDE SEQUENCE</scope>
    <source>
        <strain evidence="2">Bd21</strain>
    </source>
</reference>
<dbReference type="PANTHER" id="PTHR33696:SF16">
    <property type="entry name" value="EXPRESSED PROTEIN"/>
    <property type="match status" value="1"/>
</dbReference>
<protein>
    <submittedName>
        <fullName evidence="2 3">Uncharacterized protein</fullName>
    </submittedName>
</protein>
<evidence type="ECO:0000313" key="4">
    <source>
        <dbReference type="Proteomes" id="UP000008810"/>
    </source>
</evidence>
<reference evidence="3" key="3">
    <citation type="submission" date="2018-08" db="UniProtKB">
        <authorList>
            <consortium name="EnsemblPlants"/>
        </authorList>
    </citation>
    <scope>IDENTIFICATION</scope>
    <source>
        <strain evidence="3">cv. Bd21</strain>
    </source>
</reference>
<dbReference type="RefSeq" id="XP_003579094.1">
    <property type="nucleotide sequence ID" value="XM_003579046.4"/>
</dbReference>
<feature type="region of interest" description="Disordered" evidence="1">
    <location>
        <begin position="32"/>
        <end position="68"/>
    </location>
</feature>
<evidence type="ECO:0000256" key="1">
    <source>
        <dbReference type="SAM" id="MobiDB-lite"/>
    </source>
</evidence>
<evidence type="ECO:0000313" key="3">
    <source>
        <dbReference type="EnsemblPlants" id="KQJ85651"/>
    </source>
</evidence>
<dbReference type="GeneID" id="100826292"/>
<organism evidence="2">
    <name type="scientific">Brachypodium distachyon</name>
    <name type="common">Purple false brome</name>
    <name type="synonym">Trachynia distachya</name>
    <dbReference type="NCBI Taxonomy" id="15368"/>
    <lineage>
        <taxon>Eukaryota</taxon>
        <taxon>Viridiplantae</taxon>
        <taxon>Streptophyta</taxon>
        <taxon>Embryophyta</taxon>
        <taxon>Tracheophyta</taxon>
        <taxon>Spermatophyta</taxon>
        <taxon>Magnoliopsida</taxon>
        <taxon>Liliopsida</taxon>
        <taxon>Poales</taxon>
        <taxon>Poaceae</taxon>
        <taxon>BOP clade</taxon>
        <taxon>Pooideae</taxon>
        <taxon>Stipodae</taxon>
        <taxon>Brachypodieae</taxon>
        <taxon>Brachypodium</taxon>
    </lineage>
</organism>
<dbReference type="OrthoDB" id="745459at2759"/>
<name>A0A0Q3HC27_BRADI</name>
<dbReference type="EMBL" id="CM000883">
    <property type="protein sequence ID" value="KQJ85651.1"/>
    <property type="molecule type" value="Genomic_DNA"/>
</dbReference>
<keyword evidence="4" id="KW-1185">Reference proteome</keyword>
<dbReference type="AlphaFoldDB" id="A0A0Q3HC27"/>
<dbReference type="Proteomes" id="UP000008810">
    <property type="component" value="Chromosome 4"/>
</dbReference>
<gene>
    <name evidence="3" type="primary">LOC100826292</name>
    <name evidence="2" type="ORF">BRADI_4g00830v3</name>
</gene>
<accession>A0A0Q3HC27</accession>
<dbReference type="KEGG" id="bdi:100826292"/>
<dbReference type="PANTHER" id="PTHR33696">
    <property type="entry name" value="T22J18.15-RELATED"/>
    <property type="match status" value="1"/>
</dbReference>
<evidence type="ECO:0000313" key="2">
    <source>
        <dbReference type="EMBL" id="KQJ85651.1"/>
    </source>
</evidence>